<accession>A0A645J9Y8</accession>
<reference evidence="1" key="1">
    <citation type="submission" date="2019-08" db="EMBL/GenBank/DDBJ databases">
        <authorList>
            <person name="Kucharzyk K."/>
            <person name="Murdoch R.W."/>
            <person name="Higgins S."/>
            <person name="Loffler F."/>
        </authorList>
    </citation>
    <scope>NUCLEOTIDE SEQUENCE</scope>
</reference>
<evidence type="ECO:0000313" key="1">
    <source>
        <dbReference type="EMBL" id="MPN60468.1"/>
    </source>
</evidence>
<proteinExistence type="predicted"/>
<dbReference type="AlphaFoldDB" id="A0A645J9Y8"/>
<organism evidence="1">
    <name type="scientific">bioreactor metagenome</name>
    <dbReference type="NCBI Taxonomy" id="1076179"/>
    <lineage>
        <taxon>unclassified sequences</taxon>
        <taxon>metagenomes</taxon>
        <taxon>ecological metagenomes</taxon>
    </lineage>
</organism>
<name>A0A645J9Y8_9ZZZZ</name>
<gene>
    <name evidence="1" type="ORF">SDC9_208196</name>
</gene>
<dbReference type="EMBL" id="VSSQ01135776">
    <property type="protein sequence ID" value="MPN60468.1"/>
    <property type="molecule type" value="Genomic_DNA"/>
</dbReference>
<protein>
    <submittedName>
        <fullName evidence="1">Uncharacterized protein</fullName>
    </submittedName>
</protein>
<comment type="caution">
    <text evidence="1">The sequence shown here is derived from an EMBL/GenBank/DDBJ whole genome shotgun (WGS) entry which is preliminary data.</text>
</comment>
<sequence>MDQDIHAVGRILVLALRVFGAVNRIAGKSFDIYIGHHDAFRVHTRKRRDGILFISQLRGQ</sequence>